<reference evidence="1" key="2">
    <citation type="submission" date="2020-09" db="EMBL/GenBank/DDBJ databases">
        <authorList>
            <person name="Sun Q."/>
            <person name="Zhou Y."/>
        </authorList>
    </citation>
    <scope>NUCLEOTIDE SEQUENCE</scope>
    <source>
        <strain evidence="1">CGMCC 1.12997</strain>
    </source>
</reference>
<keyword evidence="2" id="KW-1185">Reference proteome</keyword>
<dbReference type="RefSeq" id="WP_188552721.1">
    <property type="nucleotide sequence ID" value="NZ_BMGT01000001.1"/>
</dbReference>
<name>A0A917H4V8_9BACT</name>
<dbReference type="AlphaFoldDB" id="A0A917H4V8"/>
<reference evidence="1" key="1">
    <citation type="journal article" date="2014" name="Int. J. Syst. Evol. Microbiol.">
        <title>Complete genome sequence of Corynebacterium casei LMG S-19264T (=DSM 44701T), isolated from a smear-ripened cheese.</title>
        <authorList>
            <consortium name="US DOE Joint Genome Institute (JGI-PGF)"/>
            <person name="Walter F."/>
            <person name="Albersmeier A."/>
            <person name="Kalinowski J."/>
            <person name="Ruckert C."/>
        </authorList>
    </citation>
    <scope>NUCLEOTIDE SEQUENCE</scope>
    <source>
        <strain evidence="1">CGMCC 1.12997</strain>
    </source>
</reference>
<organism evidence="1 2">
    <name type="scientific">Edaphobacter dinghuensis</name>
    <dbReference type="NCBI Taxonomy" id="1560005"/>
    <lineage>
        <taxon>Bacteria</taxon>
        <taxon>Pseudomonadati</taxon>
        <taxon>Acidobacteriota</taxon>
        <taxon>Terriglobia</taxon>
        <taxon>Terriglobales</taxon>
        <taxon>Acidobacteriaceae</taxon>
        <taxon>Edaphobacter</taxon>
    </lineage>
</organism>
<comment type="caution">
    <text evidence="1">The sequence shown here is derived from an EMBL/GenBank/DDBJ whole genome shotgun (WGS) entry which is preliminary data.</text>
</comment>
<dbReference type="InterPro" id="IPR027417">
    <property type="entry name" value="P-loop_NTPase"/>
</dbReference>
<proteinExistence type="predicted"/>
<dbReference type="Pfam" id="PF07931">
    <property type="entry name" value="CPT"/>
    <property type="match status" value="1"/>
</dbReference>
<dbReference type="EMBL" id="BMGT01000001">
    <property type="protein sequence ID" value="GGG67581.1"/>
    <property type="molecule type" value="Genomic_DNA"/>
</dbReference>
<dbReference type="Gene3D" id="3.40.50.300">
    <property type="entry name" value="P-loop containing nucleotide triphosphate hydrolases"/>
    <property type="match status" value="1"/>
</dbReference>
<accession>A0A917H4V8</accession>
<dbReference type="SUPFAM" id="SSF52540">
    <property type="entry name" value="P-loop containing nucleoside triphosphate hydrolases"/>
    <property type="match status" value="1"/>
</dbReference>
<dbReference type="Proteomes" id="UP000647241">
    <property type="component" value="Unassembled WGS sequence"/>
</dbReference>
<sequence>MSVVMLSGPIGAGKTTVAQELKAISPGPLCYLEGDTFWPVFVKPDAAQRRERFRLLMRSITAASIPLARGGYEVLLDFSFPLDFLDTARKILKEVPLDFVVLRPSLEICEARSGARPEGTIADYSMYRDFYAMFEGAPRHEICDDAADARSLARRIREGIDGGLFRVG</sequence>
<gene>
    <name evidence="1" type="ORF">GCM10011585_06860</name>
</gene>
<evidence type="ECO:0000313" key="1">
    <source>
        <dbReference type="EMBL" id="GGG67581.1"/>
    </source>
</evidence>
<protein>
    <submittedName>
        <fullName evidence="1">Uncharacterized protein</fullName>
    </submittedName>
</protein>
<evidence type="ECO:0000313" key="2">
    <source>
        <dbReference type="Proteomes" id="UP000647241"/>
    </source>
</evidence>